<dbReference type="PANTHER" id="PTHR42885:SF1">
    <property type="entry name" value="THREONINE-PHOSPHATE DECARBOXYLASE"/>
    <property type="match status" value="1"/>
</dbReference>
<evidence type="ECO:0000313" key="11">
    <source>
        <dbReference type="EMBL" id="QKD84883.1"/>
    </source>
</evidence>
<evidence type="ECO:0000256" key="4">
    <source>
        <dbReference type="ARBA" id="ARBA00012285"/>
    </source>
</evidence>
<dbReference type="InterPro" id="IPR005860">
    <property type="entry name" value="CobD"/>
</dbReference>
<evidence type="ECO:0000256" key="7">
    <source>
        <dbReference type="ARBA" id="ARBA00023239"/>
    </source>
</evidence>
<comment type="cofactor">
    <cofactor evidence="1">
        <name>pyridoxal 5'-phosphate</name>
        <dbReference type="ChEBI" id="CHEBI:597326"/>
    </cofactor>
</comment>
<comment type="pathway">
    <text evidence="3">Cofactor biosynthesis; adenosylcobalamin biosynthesis.</text>
</comment>
<evidence type="ECO:0000256" key="1">
    <source>
        <dbReference type="ARBA" id="ARBA00001933"/>
    </source>
</evidence>
<dbReference type="GO" id="GO:0048472">
    <property type="term" value="F:threonine-phosphate decarboxylase activity"/>
    <property type="evidence" value="ECO:0007669"/>
    <property type="project" value="UniProtKB-EC"/>
</dbReference>
<dbReference type="RefSeq" id="WP_172358878.1">
    <property type="nucleotide sequence ID" value="NZ_CP053661.1"/>
</dbReference>
<dbReference type="GO" id="GO:0009236">
    <property type="term" value="P:cobalamin biosynthetic process"/>
    <property type="evidence" value="ECO:0007669"/>
    <property type="project" value="UniProtKB-UniPathway"/>
</dbReference>
<dbReference type="InterPro" id="IPR015422">
    <property type="entry name" value="PyrdxlP-dep_Trfase_small"/>
</dbReference>
<dbReference type="InterPro" id="IPR015421">
    <property type="entry name" value="PyrdxlP-dep_Trfase_major"/>
</dbReference>
<dbReference type="Pfam" id="PF00155">
    <property type="entry name" value="Aminotran_1_2"/>
    <property type="match status" value="1"/>
</dbReference>
<proteinExistence type="predicted"/>
<evidence type="ECO:0000259" key="10">
    <source>
        <dbReference type="Pfam" id="PF00155"/>
    </source>
</evidence>
<accession>A0A6M8BQE9</accession>
<dbReference type="Gene3D" id="3.40.640.10">
    <property type="entry name" value="Type I PLP-dependent aspartate aminotransferase-like (Major domain)"/>
    <property type="match status" value="1"/>
</dbReference>
<feature type="domain" description="Aminotransferase class I/classII large" evidence="10">
    <location>
        <begin position="40"/>
        <end position="381"/>
    </location>
</feature>
<keyword evidence="6" id="KW-0663">Pyridoxal phosphate</keyword>
<keyword evidence="5" id="KW-0169">Cobalamin biosynthesis</keyword>
<comment type="function">
    <text evidence="2">Decarboxylates L-threonine-O-3-phosphate to yield (R)-1-amino-2-propanol O-2-phosphate, the precursor for the linkage between the nucleotide loop and the corrin ring in cobalamin.</text>
</comment>
<dbReference type="GO" id="GO:0030170">
    <property type="term" value="F:pyridoxal phosphate binding"/>
    <property type="evidence" value="ECO:0007669"/>
    <property type="project" value="InterPro"/>
</dbReference>
<dbReference type="SUPFAM" id="SSF53383">
    <property type="entry name" value="PLP-dependent transferases"/>
    <property type="match status" value="1"/>
</dbReference>
<sequence length="393" mass="43206">MPPSNSQRSDSQHAGAAQPAHGGNIAWAAALAGCSPHLILDFSASINPLGPPPSAIAAIQAHLGDLRHYPDPSYADLRRAIAAFHHLSPDWILPGNGAAELLTWAARDLATLDTVRLLTPAFGDYLRALRAFGANVEKIPLAVDRLTVDRLTVDRLTMDGALEQAIPTPLSPHPQSGWLLNSPHNPTGTLLSREIIRALLDESPLVVLDEAFMDFLPPEAQSQTSLLAWVEQYPNLVIVRSLTKFYSLPGLRLGYAIAHPDRLQRWQQWRDPWSVNSLASVAAIAALTDTVFQQRTWSWLPPARQQLFDGLAALPGLHPLPSAANYLLVQTDISATDLQAHLLQHHQILIRHCTSFPELGDRFFRVAVRTKAENQRLLEALGSEVKGREKNEE</sequence>
<reference evidence="11 12" key="1">
    <citation type="submission" date="2020-05" db="EMBL/GenBank/DDBJ databases">
        <title>Complete genome sequence of of a novel Thermoleptolyngbya strain isolated from hot springs of Ganzi, Sichuan China.</title>
        <authorList>
            <person name="Tang J."/>
            <person name="Daroch M."/>
            <person name="Li L."/>
            <person name="Waleron K."/>
            <person name="Waleron M."/>
            <person name="Waleron M."/>
        </authorList>
    </citation>
    <scope>NUCLEOTIDE SEQUENCE [LARGE SCALE GENOMIC DNA]</scope>
    <source>
        <strain evidence="11 12">PKUAC-SCTA183</strain>
    </source>
</reference>
<keyword evidence="12" id="KW-1185">Reference proteome</keyword>
<dbReference type="Gene3D" id="3.90.1150.10">
    <property type="entry name" value="Aspartate Aminotransferase, domain 1"/>
    <property type="match status" value="1"/>
</dbReference>
<evidence type="ECO:0000256" key="8">
    <source>
        <dbReference type="ARBA" id="ARBA00029996"/>
    </source>
</evidence>
<dbReference type="InterPro" id="IPR015424">
    <property type="entry name" value="PyrdxlP-dep_Trfase"/>
</dbReference>
<organism evidence="11 12">
    <name type="scientific">Thermoleptolyngbya sichuanensis A183</name>
    <dbReference type="NCBI Taxonomy" id="2737172"/>
    <lineage>
        <taxon>Bacteria</taxon>
        <taxon>Bacillati</taxon>
        <taxon>Cyanobacteriota</taxon>
        <taxon>Cyanophyceae</taxon>
        <taxon>Oculatellales</taxon>
        <taxon>Oculatellaceae</taxon>
        <taxon>Thermoleptolyngbya</taxon>
        <taxon>Thermoleptolyngbya sichuanensis</taxon>
    </lineage>
</organism>
<evidence type="ECO:0000256" key="5">
    <source>
        <dbReference type="ARBA" id="ARBA00022573"/>
    </source>
</evidence>
<evidence type="ECO:0000256" key="3">
    <source>
        <dbReference type="ARBA" id="ARBA00004953"/>
    </source>
</evidence>
<dbReference type="AlphaFoldDB" id="A0A6M8BQE9"/>
<dbReference type="PROSITE" id="PS00105">
    <property type="entry name" value="AA_TRANSFER_CLASS_1"/>
    <property type="match status" value="1"/>
</dbReference>
<dbReference type="Proteomes" id="UP000505210">
    <property type="component" value="Chromosome"/>
</dbReference>
<evidence type="ECO:0000313" key="12">
    <source>
        <dbReference type="Proteomes" id="UP000505210"/>
    </source>
</evidence>
<comment type="catalytic activity">
    <reaction evidence="9">
        <text>O-phospho-L-threonine + H(+) = (R)-1-aminopropan-2-yl phosphate + CO2</text>
        <dbReference type="Rhea" id="RHEA:11492"/>
        <dbReference type="ChEBI" id="CHEBI:15378"/>
        <dbReference type="ChEBI" id="CHEBI:16526"/>
        <dbReference type="ChEBI" id="CHEBI:58563"/>
        <dbReference type="ChEBI" id="CHEBI:58675"/>
        <dbReference type="EC" id="4.1.1.81"/>
    </reaction>
</comment>
<dbReference type="InterPro" id="IPR004838">
    <property type="entry name" value="NHTrfase_class1_PyrdxlP-BS"/>
</dbReference>
<dbReference type="PANTHER" id="PTHR42885">
    <property type="entry name" value="HISTIDINOL-PHOSPHATE AMINOTRANSFERASE-RELATED"/>
    <property type="match status" value="1"/>
</dbReference>
<evidence type="ECO:0000256" key="6">
    <source>
        <dbReference type="ARBA" id="ARBA00022898"/>
    </source>
</evidence>
<evidence type="ECO:0000256" key="9">
    <source>
        <dbReference type="ARBA" id="ARBA00048531"/>
    </source>
</evidence>
<dbReference type="KEGG" id="theu:HPC62_09745"/>
<dbReference type="InterPro" id="IPR004839">
    <property type="entry name" value="Aminotransferase_I/II_large"/>
</dbReference>
<dbReference type="NCBIfam" id="TIGR01140">
    <property type="entry name" value="L_thr_O3P_dcar"/>
    <property type="match status" value="1"/>
</dbReference>
<evidence type="ECO:0000256" key="2">
    <source>
        <dbReference type="ARBA" id="ARBA00003444"/>
    </source>
</evidence>
<dbReference type="EMBL" id="CP053661">
    <property type="protein sequence ID" value="QKD84883.1"/>
    <property type="molecule type" value="Genomic_DNA"/>
</dbReference>
<dbReference type="UniPathway" id="UPA00148"/>
<dbReference type="EC" id="4.1.1.81" evidence="4"/>
<gene>
    <name evidence="11" type="ORF">HPC62_09745</name>
</gene>
<dbReference type="CDD" id="cd00609">
    <property type="entry name" value="AAT_like"/>
    <property type="match status" value="1"/>
</dbReference>
<name>A0A6M8BQE9_9CYAN</name>
<keyword evidence="7 11" id="KW-0456">Lyase</keyword>
<protein>
    <recommendedName>
        <fullName evidence="4">threonine-phosphate decarboxylase</fullName>
        <ecNumber evidence="4">4.1.1.81</ecNumber>
    </recommendedName>
    <alternativeName>
        <fullName evidence="8">L-threonine-O-3-phosphate decarboxylase</fullName>
    </alternativeName>
</protein>